<proteinExistence type="predicted"/>
<sequence length="103" mass="11891">MTNWKIALFKTGNISRVLEFVNAVPIPLMIPAPGSTDTGNRKERPNCSNADMNLFFFINKKPLSTNIFFLSEFDIHILSNYYLNKGFWNILTQLNIFFLKGKK</sequence>
<evidence type="ECO:0000313" key="1">
    <source>
        <dbReference type="EMBL" id="KRN51536.1"/>
    </source>
</evidence>
<organism evidence="1 2">
    <name type="scientific">Kandleria vitulina DSM 20405</name>
    <dbReference type="NCBI Taxonomy" id="1410657"/>
    <lineage>
        <taxon>Bacteria</taxon>
        <taxon>Bacillati</taxon>
        <taxon>Bacillota</taxon>
        <taxon>Erysipelotrichia</taxon>
        <taxon>Erysipelotrichales</taxon>
        <taxon>Coprobacillaceae</taxon>
        <taxon>Kandleria</taxon>
    </lineage>
</organism>
<accession>A0A0R2HEQ6</accession>
<dbReference type="EMBL" id="JQBL01000001">
    <property type="protein sequence ID" value="KRN51536.1"/>
    <property type="molecule type" value="Genomic_DNA"/>
</dbReference>
<gene>
    <name evidence="1" type="ORF">IV49_GL000156</name>
</gene>
<keyword evidence="2" id="KW-1185">Reference proteome</keyword>
<dbReference type="AlphaFoldDB" id="A0A0R2HEQ6"/>
<protein>
    <submittedName>
        <fullName evidence="1">Uncharacterized protein</fullName>
    </submittedName>
</protein>
<name>A0A0R2HEQ6_9FIRM</name>
<comment type="caution">
    <text evidence="1">The sequence shown here is derived from an EMBL/GenBank/DDBJ whole genome shotgun (WGS) entry which is preliminary data.</text>
</comment>
<evidence type="ECO:0000313" key="2">
    <source>
        <dbReference type="Proteomes" id="UP000051841"/>
    </source>
</evidence>
<dbReference type="Proteomes" id="UP000051841">
    <property type="component" value="Unassembled WGS sequence"/>
</dbReference>
<reference evidence="1 2" key="1">
    <citation type="journal article" date="2015" name="Genome Announc.">
        <title>Expanding the biotechnology potential of lactobacilli through comparative genomics of 213 strains and associated genera.</title>
        <authorList>
            <person name="Sun Z."/>
            <person name="Harris H.M."/>
            <person name="McCann A."/>
            <person name="Guo C."/>
            <person name="Argimon S."/>
            <person name="Zhang W."/>
            <person name="Yang X."/>
            <person name="Jeffery I.B."/>
            <person name="Cooney J.C."/>
            <person name="Kagawa T.F."/>
            <person name="Liu W."/>
            <person name="Song Y."/>
            <person name="Salvetti E."/>
            <person name="Wrobel A."/>
            <person name="Rasinkangas P."/>
            <person name="Parkhill J."/>
            <person name="Rea M.C."/>
            <person name="O'Sullivan O."/>
            <person name="Ritari J."/>
            <person name="Douillard F.P."/>
            <person name="Paul Ross R."/>
            <person name="Yang R."/>
            <person name="Briner A.E."/>
            <person name="Felis G.E."/>
            <person name="de Vos W.M."/>
            <person name="Barrangou R."/>
            <person name="Klaenhammer T.R."/>
            <person name="Caufield P.W."/>
            <person name="Cui Y."/>
            <person name="Zhang H."/>
            <person name="O'Toole P.W."/>
        </authorList>
    </citation>
    <scope>NUCLEOTIDE SEQUENCE [LARGE SCALE GENOMIC DNA]</scope>
    <source>
        <strain evidence="1 2">DSM 20405</strain>
    </source>
</reference>